<dbReference type="Gene3D" id="1.20.1250.20">
    <property type="entry name" value="MFS general substrate transporter like domains"/>
    <property type="match status" value="1"/>
</dbReference>
<dbReference type="InterPro" id="IPR011701">
    <property type="entry name" value="MFS"/>
</dbReference>
<dbReference type="PANTHER" id="PTHR23523:SF2">
    <property type="entry name" value="2-NITROIMIDAZOLE TRANSPORTER"/>
    <property type="match status" value="1"/>
</dbReference>
<evidence type="ECO:0000313" key="3">
    <source>
        <dbReference type="Proteomes" id="UP000732378"/>
    </source>
</evidence>
<dbReference type="PANTHER" id="PTHR23523">
    <property type="match status" value="1"/>
</dbReference>
<dbReference type="InterPro" id="IPR052524">
    <property type="entry name" value="MFS_Cyanate_Porter"/>
</dbReference>
<feature type="transmembrane region" description="Helical" evidence="1">
    <location>
        <begin position="42"/>
        <end position="63"/>
    </location>
</feature>
<feature type="transmembrane region" description="Helical" evidence="1">
    <location>
        <begin position="98"/>
        <end position="117"/>
    </location>
</feature>
<reference evidence="2 3" key="1">
    <citation type="submission" date="2021-01" db="EMBL/GenBank/DDBJ databases">
        <title>Sequencing the genomes of 1000 actinobacteria strains.</title>
        <authorList>
            <person name="Klenk H.-P."/>
        </authorList>
    </citation>
    <scope>NUCLEOTIDE SEQUENCE [LARGE SCALE GENOMIC DNA]</scope>
    <source>
        <strain evidence="2 3">DSM 18239</strain>
    </source>
</reference>
<keyword evidence="1" id="KW-0472">Membrane</keyword>
<feature type="transmembrane region" description="Helical" evidence="1">
    <location>
        <begin position="297"/>
        <end position="317"/>
    </location>
</feature>
<dbReference type="SUPFAM" id="SSF103473">
    <property type="entry name" value="MFS general substrate transporter"/>
    <property type="match status" value="1"/>
</dbReference>
<gene>
    <name evidence="2" type="ORF">JOE61_000846</name>
</gene>
<name>A0ABS2M784_9ACTN</name>
<feature type="transmembrane region" description="Helical" evidence="1">
    <location>
        <begin position="359"/>
        <end position="380"/>
    </location>
</feature>
<dbReference type="InterPro" id="IPR036259">
    <property type="entry name" value="MFS_trans_sf"/>
</dbReference>
<feature type="transmembrane region" description="Helical" evidence="1">
    <location>
        <begin position="240"/>
        <end position="261"/>
    </location>
</feature>
<keyword evidence="1" id="KW-1133">Transmembrane helix</keyword>
<proteinExistence type="predicted"/>
<feature type="transmembrane region" description="Helical" evidence="1">
    <location>
        <begin position="273"/>
        <end position="291"/>
    </location>
</feature>
<dbReference type="RefSeq" id="WP_307822803.1">
    <property type="nucleotide sequence ID" value="NZ_JACDTV010000003.1"/>
</dbReference>
<evidence type="ECO:0000313" key="2">
    <source>
        <dbReference type="EMBL" id="MBM7507032.1"/>
    </source>
</evidence>
<feature type="transmembrane region" description="Helical" evidence="1">
    <location>
        <begin position="165"/>
        <end position="182"/>
    </location>
</feature>
<accession>A0ABS2M784</accession>
<organism evidence="2 3">
    <name type="scientific">Nocardioides salarius</name>
    <dbReference type="NCBI Taxonomy" id="374513"/>
    <lineage>
        <taxon>Bacteria</taxon>
        <taxon>Bacillati</taxon>
        <taxon>Actinomycetota</taxon>
        <taxon>Actinomycetes</taxon>
        <taxon>Propionibacteriales</taxon>
        <taxon>Nocardioidaceae</taxon>
        <taxon>Nocardioides</taxon>
    </lineage>
</organism>
<feature type="transmembrane region" description="Helical" evidence="1">
    <location>
        <begin position="75"/>
        <end position="92"/>
    </location>
</feature>
<protein>
    <submittedName>
        <fullName evidence="2">CP family cyanate transporter-like MFS transporter</fullName>
    </submittedName>
</protein>
<feature type="transmembrane region" description="Helical" evidence="1">
    <location>
        <begin position="209"/>
        <end position="228"/>
    </location>
</feature>
<feature type="transmembrane region" description="Helical" evidence="1">
    <location>
        <begin position="129"/>
        <end position="153"/>
    </location>
</feature>
<comment type="caution">
    <text evidence="2">The sequence shown here is derived from an EMBL/GenBank/DDBJ whole genome shotgun (WGS) entry which is preliminary data.</text>
</comment>
<evidence type="ECO:0000256" key="1">
    <source>
        <dbReference type="SAM" id="Phobius"/>
    </source>
</evidence>
<keyword evidence="1" id="KW-0812">Transmembrane</keyword>
<keyword evidence="3" id="KW-1185">Reference proteome</keyword>
<dbReference type="Proteomes" id="UP000732378">
    <property type="component" value="Unassembled WGS sequence"/>
</dbReference>
<feature type="transmembrane region" description="Helical" evidence="1">
    <location>
        <begin position="329"/>
        <end position="353"/>
    </location>
</feature>
<dbReference type="Pfam" id="PF07690">
    <property type="entry name" value="MFS_1"/>
    <property type="match status" value="1"/>
</dbReference>
<sequence>MSRRGGWLFLVGLVLLSLNLRPAAVSVGPVLAEVRSGLAMSAAEASLLTTLPVLAFAVFGALAPRAAASVGLHRVTLAALVAVVAGLAGRAATGSDLAFLALSLLAVAGMAMANVLMPSLVKRHAPERIGAVTAVYSTALAIGLTSALVLTVPLSEALGGWRGGLGAWAVLAGLALLPWVLLARHDRVAPTPGGPITVGQVARTRLGRAMAIFFGVQSLHAYVMFGWFAQLWRDAGYSPATAGALVGLLAGVSIPLSWLLPRLLARSQHQLRVLVPVIACYPVAYVGLLVAPAGPAVLWALLAGIGACTFPLILTLIGLRARTAEGTAALSAFTQSAGYLLAATGPFVVGLLYDATGDWTIPLILLLVLVVPMLGLATWLSRPLVLEDEIEQHAARRSPRT</sequence>
<dbReference type="EMBL" id="JAFBBZ010000001">
    <property type="protein sequence ID" value="MBM7507032.1"/>
    <property type="molecule type" value="Genomic_DNA"/>
</dbReference>